<keyword evidence="3" id="KW-1185">Reference proteome</keyword>
<name>A0ABX2ALQ2_9BACT</name>
<evidence type="ECO:0000256" key="1">
    <source>
        <dbReference type="SAM" id="MobiDB-lite"/>
    </source>
</evidence>
<feature type="region of interest" description="Disordered" evidence="1">
    <location>
        <begin position="1"/>
        <end position="61"/>
    </location>
</feature>
<proteinExistence type="predicted"/>
<dbReference type="RefSeq" id="WP_172273134.1">
    <property type="nucleotide sequence ID" value="NZ_CASHBK010000002.1"/>
</dbReference>
<evidence type="ECO:0000313" key="2">
    <source>
        <dbReference type="EMBL" id="NPD91154.1"/>
    </source>
</evidence>
<evidence type="ECO:0000313" key="3">
    <source>
        <dbReference type="Proteomes" id="UP000714420"/>
    </source>
</evidence>
<comment type="caution">
    <text evidence="2">The sequence shown here is derived from an EMBL/GenBank/DDBJ whole genome shotgun (WGS) entry which is preliminary data.</text>
</comment>
<sequence>MAVIKPGLPGEPSAGWAANVPAPAGAGSMAKGPGQEHTNTKKRHCSRMGHTDTKKNPLTLH</sequence>
<dbReference type="EMBL" id="JABKKF010000002">
    <property type="protein sequence ID" value="NPD91154.1"/>
    <property type="molecule type" value="Genomic_DNA"/>
</dbReference>
<protein>
    <submittedName>
        <fullName evidence="2">Uncharacterized protein</fullName>
    </submittedName>
</protein>
<gene>
    <name evidence="2" type="ORF">HPS56_02080</name>
</gene>
<organism evidence="2 3">
    <name type="scientific">Xylanibacter muris</name>
    <dbReference type="NCBI Taxonomy" id="2736290"/>
    <lineage>
        <taxon>Bacteria</taxon>
        <taxon>Pseudomonadati</taxon>
        <taxon>Bacteroidota</taxon>
        <taxon>Bacteroidia</taxon>
        <taxon>Bacteroidales</taxon>
        <taxon>Prevotellaceae</taxon>
        <taxon>Xylanibacter</taxon>
    </lineage>
</organism>
<dbReference type="Proteomes" id="UP000714420">
    <property type="component" value="Unassembled WGS sequence"/>
</dbReference>
<reference evidence="2 3" key="1">
    <citation type="submission" date="2020-05" db="EMBL/GenBank/DDBJ databases">
        <title>Distinct polysaccharide utilization as determinants for interspecies competition between intestinal Prevotella spp.</title>
        <authorList>
            <person name="Galvez E.J.C."/>
            <person name="Iljazovic A."/>
            <person name="Strowig T."/>
        </authorList>
    </citation>
    <scope>NUCLEOTIDE SEQUENCE [LARGE SCALE GENOMIC DNA]</scope>
    <source>
        <strain evidence="2 3">PMUR</strain>
    </source>
</reference>
<accession>A0ABX2ALQ2</accession>